<dbReference type="EMBL" id="CASHTH010001102">
    <property type="protein sequence ID" value="CAI8011465.1"/>
    <property type="molecule type" value="Genomic_DNA"/>
</dbReference>
<keyword evidence="2" id="KW-1185">Reference proteome</keyword>
<reference evidence="1" key="1">
    <citation type="submission" date="2023-03" db="EMBL/GenBank/DDBJ databases">
        <authorList>
            <person name="Steffen K."/>
            <person name="Cardenas P."/>
        </authorList>
    </citation>
    <scope>NUCLEOTIDE SEQUENCE</scope>
</reference>
<dbReference type="AlphaFoldDB" id="A0AA35RHA4"/>
<name>A0AA35RHA4_GEOBA</name>
<accession>A0AA35RHA4</accession>
<comment type="caution">
    <text evidence="1">The sequence shown here is derived from an EMBL/GenBank/DDBJ whole genome shotgun (WGS) entry which is preliminary data.</text>
</comment>
<evidence type="ECO:0000313" key="2">
    <source>
        <dbReference type="Proteomes" id="UP001174909"/>
    </source>
</evidence>
<dbReference type="Proteomes" id="UP001174909">
    <property type="component" value="Unassembled WGS sequence"/>
</dbReference>
<protein>
    <submittedName>
        <fullName evidence="1">Uncharacterized protein</fullName>
    </submittedName>
</protein>
<sequence length="68" mass="7641">MDFLARSLKPKPCLKTLELTLLSIWMFRIPRSSTGLKGAGFTSPAVVCITTSITLRKWLVWTTTRGRS</sequence>
<evidence type="ECO:0000313" key="1">
    <source>
        <dbReference type="EMBL" id="CAI8011465.1"/>
    </source>
</evidence>
<gene>
    <name evidence="1" type="ORF">GBAR_LOCUS7391</name>
</gene>
<organism evidence="1 2">
    <name type="scientific">Geodia barretti</name>
    <name type="common">Barrett's horny sponge</name>
    <dbReference type="NCBI Taxonomy" id="519541"/>
    <lineage>
        <taxon>Eukaryota</taxon>
        <taxon>Metazoa</taxon>
        <taxon>Porifera</taxon>
        <taxon>Demospongiae</taxon>
        <taxon>Heteroscleromorpha</taxon>
        <taxon>Tetractinellida</taxon>
        <taxon>Astrophorina</taxon>
        <taxon>Geodiidae</taxon>
        <taxon>Geodia</taxon>
    </lineage>
</organism>
<proteinExistence type="predicted"/>